<evidence type="ECO:0000256" key="1">
    <source>
        <dbReference type="PROSITE-ProRule" id="PRU00339"/>
    </source>
</evidence>
<evidence type="ECO:0000313" key="3">
    <source>
        <dbReference type="EMBL" id="KAK7469307.1"/>
    </source>
</evidence>
<gene>
    <name evidence="3" type="ORF">VKT23_003791</name>
</gene>
<dbReference type="Gene3D" id="3.80.10.10">
    <property type="entry name" value="Ribonuclease Inhibitor"/>
    <property type="match status" value="1"/>
</dbReference>
<dbReference type="InterPro" id="IPR032675">
    <property type="entry name" value="LRR_dom_sf"/>
</dbReference>
<name>A0ABR1K4P1_9AGAR</name>
<reference evidence="3 4" key="1">
    <citation type="submission" date="2024-01" db="EMBL/GenBank/DDBJ databases">
        <title>A draft genome for the cacao thread blight pathogen Marasmiellus scandens.</title>
        <authorList>
            <person name="Baruah I.K."/>
            <person name="Leung J."/>
            <person name="Bukari Y."/>
            <person name="Amoako-Attah I."/>
            <person name="Meinhardt L.W."/>
            <person name="Bailey B.A."/>
            <person name="Cohen S.P."/>
        </authorList>
    </citation>
    <scope>NUCLEOTIDE SEQUENCE [LARGE SCALE GENOMIC DNA]</scope>
    <source>
        <strain evidence="3 4">GH-19</strain>
    </source>
</reference>
<protein>
    <recommendedName>
        <fullName evidence="2">F-box domain-containing protein</fullName>
    </recommendedName>
</protein>
<proteinExistence type="predicted"/>
<dbReference type="InterPro" id="IPR019734">
    <property type="entry name" value="TPR_rpt"/>
</dbReference>
<keyword evidence="4" id="KW-1185">Reference proteome</keyword>
<evidence type="ECO:0000259" key="2">
    <source>
        <dbReference type="PROSITE" id="PS50181"/>
    </source>
</evidence>
<dbReference type="PROSITE" id="PS50181">
    <property type="entry name" value="FBOX"/>
    <property type="match status" value="1"/>
</dbReference>
<dbReference type="Pfam" id="PF12937">
    <property type="entry name" value="F-box-like"/>
    <property type="match status" value="1"/>
</dbReference>
<dbReference type="Gene3D" id="1.25.40.10">
    <property type="entry name" value="Tetratricopeptide repeat domain"/>
    <property type="match status" value="1"/>
</dbReference>
<sequence>MEWKDPFNQSITAFKAKKYEQALKYVNQALQNGGSQQPIVYDSRAAIYEKLGRTKEALLDVKSAMRLAPNRWQCYARGARLFRQCSMWEKALNMIDIAMRKIPVESSASRAELIALKEELESSQKQATCHLAKLPVELLTEIFKSLVLDDSVNVLLLARICKHWRGIALNTPFLWSTLVLSKKRPVLKSLWWTQRSRGRIHELRLRQSLTLDTGWSFDNLGDLSWDYLRICHLESFDVVPYLKNSSRRNVLSNLAELSVCDKGAPARDLLLAQLGSPLQRLCLEGASFQFTSLPANVTSLVSLVLRRTSQQTLDSLCTILLANPLLENLTIETTNFKPLTELPSSTLTLPHLITLDLCGHGLPLDLFQVISCPAVRNVHIRQCLSASAVLERLLEDGARELVQLTIASCAISSSVVLRLLTNNNFLESITFNRLSSVATPALDALSSPEICPRLKHLDVSHCPDIKTGPLVNLIKSRSPIVAAADIVSSESVSSEEPLTPVPSVERIDSLVVDGCPYVESDFIPWFQKRLGHFSCVYQSGREARWKR</sequence>
<accession>A0ABR1K4P1</accession>
<dbReference type="Proteomes" id="UP001498398">
    <property type="component" value="Unassembled WGS sequence"/>
</dbReference>
<dbReference type="SUPFAM" id="SSF52047">
    <property type="entry name" value="RNI-like"/>
    <property type="match status" value="1"/>
</dbReference>
<dbReference type="PROSITE" id="PS50005">
    <property type="entry name" value="TPR"/>
    <property type="match status" value="1"/>
</dbReference>
<feature type="repeat" description="TPR" evidence="1">
    <location>
        <begin position="38"/>
        <end position="71"/>
    </location>
</feature>
<dbReference type="InterPro" id="IPR001810">
    <property type="entry name" value="F-box_dom"/>
</dbReference>
<dbReference type="InterPro" id="IPR011990">
    <property type="entry name" value="TPR-like_helical_dom_sf"/>
</dbReference>
<comment type="caution">
    <text evidence="3">The sequence shown here is derived from an EMBL/GenBank/DDBJ whole genome shotgun (WGS) entry which is preliminary data.</text>
</comment>
<feature type="domain" description="F-box" evidence="2">
    <location>
        <begin position="128"/>
        <end position="178"/>
    </location>
</feature>
<keyword evidence="1" id="KW-0802">TPR repeat</keyword>
<evidence type="ECO:0000313" key="4">
    <source>
        <dbReference type="Proteomes" id="UP001498398"/>
    </source>
</evidence>
<dbReference type="SUPFAM" id="SSF48452">
    <property type="entry name" value="TPR-like"/>
    <property type="match status" value="1"/>
</dbReference>
<dbReference type="InterPro" id="IPR036047">
    <property type="entry name" value="F-box-like_dom_sf"/>
</dbReference>
<dbReference type="EMBL" id="JBANRG010000003">
    <property type="protein sequence ID" value="KAK7469307.1"/>
    <property type="molecule type" value="Genomic_DNA"/>
</dbReference>
<organism evidence="3 4">
    <name type="scientific">Marasmiellus scandens</name>
    <dbReference type="NCBI Taxonomy" id="2682957"/>
    <lineage>
        <taxon>Eukaryota</taxon>
        <taxon>Fungi</taxon>
        <taxon>Dikarya</taxon>
        <taxon>Basidiomycota</taxon>
        <taxon>Agaricomycotina</taxon>
        <taxon>Agaricomycetes</taxon>
        <taxon>Agaricomycetidae</taxon>
        <taxon>Agaricales</taxon>
        <taxon>Marasmiineae</taxon>
        <taxon>Omphalotaceae</taxon>
        <taxon>Marasmiellus</taxon>
    </lineage>
</organism>
<dbReference type="SUPFAM" id="SSF81383">
    <property type="entry name" value="F-box domain"/>
    <property type="match status" value="1"/>
</dbReference>